<organism evidence="2 3">
    <name type="scientific">Litorisediminicola beolgyonensis</name>
    <dbReference type="NCBI Taxonomy" id="1173614"/>
    <lineage>
        <taxon>Bacteria</taxon>
        <taxon>Pseudomonadati</taxon>
        <taxon>Pseudomonadota</taxon>
        <taxon>Alphaproteobacteria</taxon>
        <taxon>Rhodobacterales</taxon>
        <taxon>Paracoccaceae</taxon>
        <taxon>Litorisediminicola</taxon>
    </lineage>
</organism>
<feature type="signal peptide" evidence="1">
    <location>
        <begin position="1"/>
        <end position="18"/>
    </location>
</feature>
<dbReference type="CDD" id="cd14789">
    <property type="entry name" value="Tiki"/>
    <property type="match status" value="1"/>
</dbReference>
<dbReference type="PANTHER" id="PTHR40590:SF1">
    <property type="entry name" value="CYTOPLASMIC PROTEIN"/>
    <property type="match status" value="1"/>
</dbReference>
<proteinExistence type="predicted"/>
<dbReference type="RefSeq" id="WP_386801751.1">
    <property type="nucleotide sequence ID" value="NZ_JBHTMU010000005.1"/>
</dbReference>
<dbReference type="InterPro" id="IPR002816">
    <property type="entry name" value="TraB/PrgY/GumN_fam"/>
</dbReference>
<keyword evidence="1" id="KW-0732">Signal</keyword>
<dbReference type="EMBL" id="JBHTMU010000005">
    <property type="protein sequence ID" value="MFD1341685.1"/>
    <property type="molecule type" value="Genomic_DNA"/>
</dbReference>
<evidence type="ECO:0000313" key="3">
    <source>
        <dbReference type="Proteomes" id="UP001597135"/>
    </source>
</evidence>
<gene>
    <name evidence="2" type="ORF">ACFQ4E_04560</name>
</gene>
<reference evidence="3" key="1">
    <citation type="journal article" date="2019" name="Int. J. Syst. Evol. Microbiol.">
        <title>The Global Catalogue of Microorganisms (GCM) 10K type strain sequencing project: providing services to taxonomists for standard genome sequencing and annotation.</title>
        <authorList>
            <consortium name="The Broad Institute Genomics Platform"/>
            <consortium name="The Broad Institute Genome Sequencing Center for Infectious Disease"/>
            <person name="Wu L."/>
            <person name="Ma J."/>
        </authorList>
    </citation>
    <scope>NUCLEOTIDE SEQUENCE [LARGE SCALE GENOMIC DNA]</scope>
    <source>
        <strain evidence="3">CCUG 62953</strain>
    </source>
</reference>
<evidence type="ECO:0000256" key="1">
    <source>
        <dbReference type="SAM" id="SignalP"/>
    </source>
</evidence>
<keyword evidence="3" id="KW-1185">Reference proteome</keyword>
<dbReference type="InterPro" id="IPR047111">
    <property type="entry name" value="YbaP-like"/>
</dbReference>
<name>A0ABW3ZF93_9RHOB</name>
<protein>
    <submittedName>
        <fullName evidence="2">TraB/GumN family protein</fullName>
    </submittedName>
</protein>
<dbReference type="PANTHER" id="PTHR40590">
    <property type="entry name" value="CYTOPLASMIC PROTEIN-RELATED"/>
    <property type="match status" value="1"/>
</dbReference>
<comment type="caution">
    <text evidence="2">The sequence shown here is derived from an EMBL/GenBank/DDBJ whole genome shotgun (WGS) entry which is preliminary data.</text>
</comment>
<evidence type="ECO:0000313" key="2">
    <source>
        <dbReference type="EMBL" id="MFD1341685.1"/>
    </source>
</evidence>
<sequence>MRRLACLLALLFSASALAAAPCQGTDLRPTLTESERSEIDAAVAGHPYMTGNHWIARRGDTTLHLVGTIHVDDPRLDGVAQRLGPVLESADLLLLEMTLEDQETLQTELMNDPELLLLADTTLPEIMSEDSWQALSSALAQRGMPGFMAAKMRPWYLAMMLSLPSCALDGAQAGKSGLDQRLAEAAEAADVPTAALEDFRTIFRTFNAAPIPEQIEMLEAALYAADEQGDGLATLRAAYFDEQMGESWALSKVIARRHSQQSREEIDRSFDEMEEGLLIARNQDWMPVILEAAEEYDLVVIASGAAHLPGPHGLLTLLEAEGFTLERAPF</sequence>
<dbReference type="Proteomes" id="UP001597135">
    <property type="component" value="Unassembled WGS sequence"/>
</dbReference>
<accession>A0ABW3ZF93</accession>
<dbReference type="Pfam" id="PF01963">
    <property type="entry name" value="TraB_PrgY_gumN"/>
    <property type="match status" value="1"/>
</dbReference>
<feature type="chain" id="PRO_5045379310" evidence="1">
    <location>
        <begin position="19"/>
        <end position="330"/>
    </location>
</feature>